<evidence type="ECO:0000313" key="2">
    <source>
        <dbReference type="Proteomes" id="UP000663852"/>
    </source>
</evidence>
<feature type="non-terminal residue" evidence="1">
    <location>
        <position position="1"/>
    </location>
</feature>
<comment type="caution">
    <text evidence="1">The sequence shown here is derived from an EMBL/GenBank/DDBJ whole genome shotgun (WGS) entry which is preliminary data.</text>
</comment>
<sequence length="21" mass="2404">KEKIAFSSDCFDIKECSIVLQ</sequence>
<dbReference type="EMBL" id="CAJNOJ010000483">
    <property type="protein sequence ID" value="CAF1463656.1"/>
    <property type="molecule type" value="Genomic_DNA"/>
</dbReference>
<accession>A0A815QGE9</accession>
<proteinExistence type="predicted"/>
<evidence type="ECO:0000313" key="1">
    <source>
        <dbReference type="EMBL" id="CAF1463656.1"/>
    </source>
</evidence>
<name>A0A815QGE9_ADIRI</name>
<organism evidence="1 2">
    <name type="scientific">Adineta ricciae</name>
    <name type="common">Rotifer</name>
    <dbReference type="NCBI Taxonomy" id="249248"/>
    <lineage>
        <taxon>Eukaryota</taxon>
        <taxon>Metazoa</taxon>
        <taxon>Spiralia</taxon>
        <taxon>Gnathifera</taxon>
        <taxon>Rotifera</taxon>
        <taxon>Eurotatoria</taxon>
        <taxon>Bdelloidea</taxon>
        <taxon>Adinetida</taxon>
        <taxon>Adinetidae</taxon>
        <taxon>Adineta</taxon>
    </lineage>
</organism>
<gene>
    <name evidence="1" type="ORF">EDS130_LOCUS40324</name>
</gene>
<dbReference type="Proteomes" id="UP000663852">
    <property type="component" value="Unassembled WGS sequence"/>
</dbReference>
<reference evidence="1" key="1">
    <citation type="submission" date="2021-02" db="EMBL/GenBank/DDBJ databases">
        <authorList>
            <person name="Nowell W R."/>
        </authorList>
    </citation>
    <scope>NUCLEOTIDE SEQUENCE</scope>
</reference>
<protein>
    <submittedName>
        <fullName evidence="1">Uncharacterized protein</fullName>
    </submittedName>
</protein>
<dbReference type="AlphaFoldDB" id="A0A815QGE9"/>